<comment type="caution">
    <text evidence="7">The sequence shown here is derived from an EMBL/GenBank/DDBJ whole genome shotgun (WGS) entry which is preliminary data.</text>
</comment>
<dbReference type="GO" id="GO:0003723">
    <property type="term" value="F:RNA binding"/>
    <property type="evidence" value="ECO:0007669"/>
    <property type="project" value="UniProtKB-UniRule"/>
</dbReference>
<gene>
    <name evidence="7" type="ORF">WJX73_007937</name>
</gene>
<comment type="subcellular location">
    <subcellularLocation>
        <location evidence="1">Nucleus</location>
        <location evidence="1">Nucleoplasm</location>
    </subcellularLocation>
</comment>
<evidence type="ECO:0000259" key="6">
    <source>
        <dbReference type="PROSITE" id="PS50102"/>
    </source>
</evidence>
<name>A0AAW1NQ30_9CHLO</name>
<evidence type="ECO:0000256" key="5">
    <source>
        <dbReference type="SAM" id="MobiDB-lite"/>
    </source>
</evidence>
<dbReference type="Pfam" id="PF00076">
    <property type="entry name" value="RRM_1"/>
    <property type="match status" value="1"/>
</dbReference>
<dbReference type="SMART" id="SM00360">
    <property type="entry name" value="RRM"/>
    <property type="match status" value="1"/>
</dbReference>
<keyword evidence="8" id="KW-1185">Reference proteome</keyword>
<dbReference type="GO" id="GO:0005654">
    <property type="term" value="C:nucleoplasm"/>
    <property type="evidence" value="ECO:0007669"/>
    <property type="project" value="UniProtKB-SubCell"/>
</dbReference>
<evidence type="ECO:0000256" key="1">
    <source>
        <dbReference type="ARBA" id="ARBA00004642"/>
    </source>
</evidence>
<evidence type="ECO:0000256" key="3">
    <source>
        <dbReference type="ARBA" id="ARBA00023242"/>
    </source>
</evidence>
<dbReference type="InterPro" id="IPR035979">
    <property type="entry name" value="RBD_domain_sf"/>
</dbReference>
<dbReference type="EMBL" id="JALJOQ010000200">
    <property type="protein sequence ID" value="KAK9789945.1"/>
    <property type="molecule type" value="Genomic_DNA"/>
</dbReference>
<keyword evidence="2 4" id="KW-0694">RNA-binding</keyword>
<dbReference type="PANTHER" id="PTHR13798">
    <property type="entry name" value="RNA BINDING MOTIF RBM PROTEIN -RELATED"/>
    <property type="match status" value="1"/>
</dbReference>
<dbReference type="InterPro" id="IPR012677">
    <property type="entry name" value="Nucleotide-bd_a/b_plait_sf"/>
</dbReference>
<protein>
    <recommendedName>
        <fullName evidence="6">RRM domain-containing protein</fullName>
    </recommendedName>
</protein>
<feature type="domain" description="RRM" evidence="6">
    <location>
        <begin position="4"/>
        <end position="82"/>
    </location>
</feature>
<feature type="compositionally biased region" description="Polar residues" evidence="5">
    <location>
        <begin position="102"/>
        <end position="114"/>
    </location>
</feature>
<dbReference type="PROSITE" id="PS50102">
    <property type="entry name" value="RRM"/>
    <property type="match status" value="1"/>
</dbReference>
<feature type="region of interest" description="Disordered" evidence="5">
    <location>
        <begin position="84"/>
        <end position="114"/>
    </location>
</feature>
<dbReference type="InterPro" id="IPR000504">
    <property type="entry name" value="RRM_dom"/>
</dbReference>
<evidence type="ECO:0000256" key="4">
    <source>
        <dbReference type="PROSITE-ProRule" id="PRU00176"/>
    </source>
</evidence>
<evidence type="ECO:0000313" key="7">
    <source>
        <dbReference type="EMBL" id="KAK9789945.1"/>
    </source>
</evidence>
<dbReference type="PANTHER" id="PTHR13798:SF11">
    <property type="entry name" value="RNA-BINDING PROTEIN 7-RELATED"/>
    <property type="match status" value="1"/>
</dbReference>
<dbReference type="AlphaFoldDB" id="A0AAW1NQ30"/>
<proteinExistence type="predicted"/>
<keyword evidence="3" id="KW-0539">Nucleus</keyword>
<evidence type="ECO:0000256" key="2">
    <source>
        <dbReference type="ARBA" id="ARBA00022884"/>
    </source>
</evidence>
<dbReference type="Gene3D" id="3.30.70.330">
    <property type="match status" value="1"/>
</dbReference>
<accession>A0AAW1NQ30</accession>
<dbReference type="SUPFAM" id="SSF54928">
    <property type="entry name" value="RNA-binding domain, RBD"/>
    <property type="match status" value="1"/>
</dbReference>
<dbReference type="InterPro" id="IPR052285">
    <property type="entry name" value="NEXT_complex_subunit"/>
</dbReference>
<evidence type="ECO:0000313" key="8">
    <source>
        <dbReference type="Proteomes" id="UP001465755"/>
    </source>
</evidence>
<sequence>MTSETLYLNNLPPSITRRCLYDLCCQAGPVAEVRLPKDPSGANRGYGFCQYYDPESAAYALALFEGNVSLHGRLLALRYSHPKPGAGAGSSPALVTPAAGTSPLSSAELTSLAN</sequence>
<organism evidence="7 8">
    <name type="scientific">Symbiochloris irregularis</name>
    <dbReference type="NCBI Taxonomy" id="706552"/>
    <lineage>
        <taxon>Eukaryota</taxon>
        <taxon>Viridiplantae</taxon>
        <taxon>Chlorophyta</taxon>
        <taxon>core chlorophytes</taxon>
        <taxon>Trebouxiophyceae</taxon>
        <taxon>Trebouxiales</taxon>
        <taxon>Trebouxiaceae</taxon>
        <taxon>Symbiochloris</taxon>
    </lineage>
</organism>
<dbReference type="Proteomes" id="UP001465755">
    <property type="component" value="Unassembled WGS sequence"/>
</dbReference>
<reference evidence="7 8" key="1">
    <citation type="journal article" date="2024" name="Nat. Commun.">
        <title>Phylogenomics reveals the evolutionary origins of lichenization in chlorophyte algae.</title>
        <authorList>
            <person name="Puginier C."/>
            <person name="Libourel C."/>
            <person name="Otte J."/>
            <person name="Skaloud P."/>
            <person name="Haon M."/>
            <person name="Grisel S."/>
            <person name="Petersen M."/>
            <person name="Berrin J.G."/>
            <person name="Delaux P.M."/>
            <person name="Dal Grande F."/>
            <person name="Keller J."/>
        </authorList>
    </citation>
    <scope>NUCLEOTIDE SEQUENCE [LARGE SCALE GENOMIC DNA]</scope>
    <source>
        <strain evidence="7 8">SAG 2036</strain>
    </source>
</reference>